<proteinExistence type="predicted"/>
<evidence type="ECO:0000313" key="11">
    <source>
        <dbReference type="Proteomes" id="UP000765507"/>
    </source>
</evidence>
<sequence length="408" mass="44967">MNNTRVHLPISLNNGALRLYQSGTSLILRTDFNLRVSYDWNNHLRVTIPNDFSDSLCGLCGNYNGDSSDDFWTPDEDQDPSVILQEQSWAVEDEDQFCWHDCIGGCRPCAASITRKYKEEAWCGLITKVSDGPFSQCHTKVDPKVYLDNCVYDLCHNDGYRKALCEALKAYADACQLEGVRIGEWRQLARCPPSCPLNSHYELCSSSCDLTCSNLYALVQCKPQCKEGCLCDEGFALSGDRCVPISQCGCIHRGLYYQAAETFYPSSSCEEQCVCQAGGEVVCKTFSCGAGEQCRVVDGVQKCHPFGSATCSASGHPHYLSFDGVPFDFQGTCTYILAKTCTDASHLTPFTISIEKESWGNGNVSMAKVVSIQVYGITLTLLQNKQGLIMVRPSPDPALYLMGVRPNG</sequence>
<dbReference type="InterPro" id="IPR052749">
    <property type="entry name" value="Alpha-tectorin"/>
</dbReference>
<dbReference type="Gene3D" id="2.10.25.10">
    <property type="entry name" value="Laminin"/>
    <property type="match status" value="1"/>
</dbReference>
<dbReference type="EMBL" id="JAHGAV010002709">
    <property type="protein sequence ID" value="KAG6921106.1"/>
    <property type="molecule type" value="Genomic_DNA"/>
</dbReference>
<name>A0A8T1RWI9_CHESE</name>
<dbReference type="Pfam" id="PF08742">
    <property type="entry name" value="C8"/>
    <property type="match status" value="1"/>
</dbReference>
<evidence type="ECO:0000256" key="4">
    <source>
        <dbReference type="ARBA" id="ARBA00022729"/>
    </source>
</evidence>
<feature type="domain" description="VWFD" evidence="9">
    <location>
        <begin position="1"/>
        <end position="99"/>
    </location>
</feature>
<dbReference type="InterPro" id="IPR001846">
    <property type="entry name" value="VWF_type-D"/>
</dbReference>
<accession>A0A8T1RWI9</accession>
<dbReference type="InterPro" id="IPR025615">
    <property type="entry name" value="TILa_dom"/>
</dbReference>
<dbReference type="GO" id="GO:0005576">
    <property type="term" value="C:extracellular region"/>
    <property type="evidence" value="ECO:0007669"/>
    <property type="project" value="UniProtKB-SubCell"/>
</dbReference>
<evidence type="ECO:0000256" key="2">
    <source>
        <dbReference type="ARBA" id="ARBA00004613"/>
    </source>
</evidence>
<organism evidence="10 11">
    <name type="scientific">Chelydra serpentina</name>
    <name type="common">Snapping turtle</name>
    <name type="synonym">Testudo serpentina</name>
    <dbReference type="NCBI Taxonomy" id="8475"/>
    <lineage>
        <taxon>Eukaryota</taxon>
        <taxon>Metazoa</taxon>
        <taxon>Chordata</taxon>
        <taxon>Craniata</taxon>
        <taxon>Vertebrata</taxon>
        <taxon>Euteleostomi</taxon>
        <taxon>Archelosauria</taxon>
        <taxon>Testudinata</taxon>
        <taxon>Testudines</taxon>
        <taxon>Cryptodira</taxon>
        <taxon>Durocryptodira</taxon>
        <taxon>Americhelydia</taxon>
        <taxon>Chelydroidea</taxon>
        <taxon>Chelydridae</taxon>
        <taxon>Chelydra</taxon>
    </lineage>
</organism>
<dbReference type="InterPro" id="IPR002919">
    <property type="entry name" value="TIL_dom"/>
</dbReference>
<dbReference type="Pfam" id="PF12714">
    <property type="entry name" value="TILa"/>
    <property type="match status" value="1"/>
</dbReference>
<dbReference type="PANTHER" id="PTHR46160">
    <property type="entry name" value="ALPHA-TECTORIN-RELATED"/>
    <property type="match status" value="1"/>
</dbReference>
<dbReference type="PANTHER" id="PTHR46160:SF9">
    <property type="entry name" value="PROTEIN PRY2-RELATED"/>
    <property type="match status" value="1"/>
</dbReference>
<dbReference type="InterPro" id="IPR014853">
    <property type="entry name" value="VWF/SSPO/ZAN-like_Cys-rich_dom"/>
</dbReference>
<dbReference type="AlphaFoldDB" id="A0A8T1RWI9"/>
<gene>
    <name evidence="10" type="ORF">G0U57_010322</name>
</gene>
<dbReference type="SUPFAM" id="SSF57567">
    <property type="entry name" value="Serine protease inhibitors"/>
    <property type="match status" value="1"/>
</dbReference>
<keyword evidence="5" id="KW-0677">Repeat</keyword>
<comment type="caution">
    <text evidence="10">The sequence shown here is derived from an EMBL/GenBank/DDBJ whole genome shotgun (WGS) entry which is preliminary data.</text>
</comment>
<keyword evidence="8" id="KW-0325">Glycoprotein</keyword>
<keyword evidence="3" id="KW-0964">Secreted</keyword>
<dbReference type="PROSITE" id="PS51233">
    <property type="entry name" value="VWFD"/>
    <property type="match status" value="2"/>
</dbReference>
<keyword evidence="11" id="KW-1185">Reference proteome</keyword>
<reference evidence="10 11" key="1">
    <citation type="journal article" date="2020" name="G3 (Bethesda)">
        <title>Draft Genome of the Common Snapping Turtle, Chelydra serpentina, a Model for Phenotypic Plasticity in Reptiles.</title>
        <authorList>
            <person name="Das D."/>
            <person name="Singh S.K."/>
            <person name="Bierstedt J."/>
            <person name="Erickson A."/>
            <person name="Galli G.L.J."/>
            <person name="Crossley D.A. 2nd"/>
            <person name="Rhen T."/>
        </authorList>
    </citation>
    <scope>NUCLEOTIDE SEQUENCE [LARGE SCALE GENOMIC DNA]</scope>
    <source>
        <strain evidence="10">KW</strain>
    </source>
</reference>
<evidence type="ECO:0000256" key="8">
    <source>
        <dbReference type="ARBA" id="ARBA00023180"/>
    </source>
</evidence>
<dbReference type="InterPro" id="IPR036084">
    <property type="entry name" value="Ser_inhib-like_sf"/>
</dbReference>
<evidence type="ECO:0000259" key="9">
    <source>
        <dbReference type="PROSITE" id="PS51233"/>
    </source>
</evidence>
<dbReference type="FunFam" id="2.10.25.10:FF:000153">
    <property type="entry name" value="MUC5B isoform 1"/>
    <property type="match status" value="1"/>
</dbReference>
<dbReference type="Proteomes" id="UP000765507">
    <property type="component" value="Unassembled WGS sequence"/>
</dbReference>
<dbReference type="SMART" id="SM00832">
    <property type="entry name" value="C8"/>
    <property type="match status" value="1"/>
</dbReference>
<dbReference type="OrthoDB" id="5945029at2759"/>
<evidence type="ECO:0000256" key="7">
    <source>
        <dbReference type="ARBA" id="ARBA00023157"/>
    </source>
</evidence>
<keyword evidence="4" id="KW-0732">Signal</keyword>
<evidence type="ECO:0000256" key="5">
    <source>
        <dbReference type="ARBA" id="ARBA00022737"/>
    </source>
</evidence>
<dbReference type="GO" id="GO:0016020">
    <property type="term" value="C:membrane"/>
    <property type="evidence" value="ECO:0007669"/>
    <property type="project" value="UniProtKB-SubCell"/>
</dbReference>
<dbReference type="Pfam" id="PF00094">
    <property type="entry name" value="VWD"/>
    <property type="match status" value="2"/>
</dbReference>
<evidence type="ECO:0000313" key="10">
    <source>
        <dbReference type="EMBL" id="KAG6921106.1"/>
    </source>
</evidence>
<dbReference type="CDD" id="cd19941">
    <property type="entry name" value="TIL"/>
    <property type="match status" value="1"/>
</dbReference>
<evidence type="ECO:0000256" key="3">
    <source>
        <dbReference type="ARBA" id="ARBA00022525"/>
    </source>
</evidence>
<evidence type="ECO:0000256" key="6">
    <source>
        <dbReference type="ARBA" id="ARBA00023136"/>
    </source>
</evidence>
<protein>
    <recommendedName>
        <fullName evidence="9">VWFD domain-containing protein</fullName>
    </recommendedName>
</protein>
<keyword evidence="6" id="KW-0472">Membrane</keyword>
<keyword evidence="7" id="KW-1015">Disulfide bond</keyword>
<feature type="domain" description="VWFD" evidence="9">
    <location>
        <begin position="309"/>
        <end position="408"/>
    </location>
</feature>
<comment type="subcellular location">
    <subcellularLocation>
        <location evidence="1">Membrane</location>
    </subcellularLocation>
    <subcellularLocation>
        <location evidence="2">Secreted</location>
    </subcellularLocation>
</comment>
<evidence type="ECO:0000256" key="1">
    <source>
        <dbReference type="ARBA" id="ARBA00004370"/>
    </source>
</evidence>
<dbReference type="Pfam" id="PF01826">
    <property type="entry name" value="TIL"/>
    <property type="match status" value="1"/>
</dbReference>